<dbReference type="EnsemblMetazoa" id="XM_014385833.1">
    <property type="protein sequence ID" value="XP_014241319.1"/>
    <property type="gene ID" value="LOC106662034"/>
</dbReference>
<dbReference type="KEGG" id="clec:106662034"/>
<reference evidence="1" key="1">
    <citation type="submission" date="2022-01" db="UniProtKB">
        <authorList>
            <consortium name="EnsemblMetazoa"/>
        </authorList>
    </citation>
    <scope>IDENTIFICATION</scope>
</reference>
<dbReference type="OrthoDB" id="70030at2759"/>
<organism evidence="1 2">
    <name type="scientific">Cimex lectularius</name>
    <name type="common">Bed bug</name>
    <name type="synonym">Acanthia lectularia</name>
    <dbReference type="NCBI Taxonomy" id="79782"/>
    <lineage>
        <taxon>Eukaryota</taxon>
        <taxon>Metazoa</taxon>
        <taxon>Ecdysozoa</taxon>
        <taxon>Arthropoda</taxon>
        <taxon>Hexapoda</taxon>
        <taxon>Insecta</taxon>
        <taxon>Pterygota</taxon>
        <taxon>Neoptera</taxon>
        <taxon>Paraneoptera</taxon>
        <taxon>Hemiptera</taxon>
        <taxon>Heteroptera</taxon>
        <taxon>Panheteroptera</taxon>
        <taxon>Cimicomorpha</taxon>
        <taxon>Cimicidae</taxon>
        <taxon>Cimex</taxon>
    </lineage>
</organism>
<dbReference type="AlphaFoldDB" id="A0A8I6TDA9"/>
<dbReference type="GO" id="GO:0007007">
    <property type="term" value="P:inner mitochondrial membrane organization"/>
    <property type="evidence" value="ECO:0007669"/>
    <property type="project" value="TreeGrafter"/>
</dbReference>
<dbReference type="GeneID" id="106662034"/>
<dbReference type="OMA" id="YWARRIE"/>
<keyword evidence="2" id="KW-1185">Reference proteome</keyword>
<evidence type="ECO:0000313" key="1">
    <source>
        <dbReference type="EnsemblMetazoa" id="XP_014241319.1"/>
    </source>
</evidence>
<dbReference type="GO" id="GO:0061617">
    <property type="term" value="C:MICOS complex"/>
    <property type="evidence" value="ECO:0007669"/>
    <property type="project" value="TreeGrafter"/>
</dbReference>
<evidence type="ECO:0008006" key="3">
    <source>
        <dbReference type="Google" id="ProtNLM"/>
    </source>
</evidence>
<accession>A0A8I6TDA9</accession>
<proteinExistence type="predicted"/>
<protein>
    <recommendedName>
        <fullName evidence="3">MICOS complex subunit MIC19</fullName>
    </recommendedName>
</protein>
<dbReference type="PANTHER" id="PTHR21588">
    <property type="entry name" value="COILED-COIL-HELIX-COILED-COIL-HELIX DOMAIN CONTAINING 6"/>
    <property type="match status" value="1"/>
</dbReference>
<evidence type="ECO:0000313" key="2">
    <source>
        <dbReference type="Proteomes" id="UP000494040"/>
    </source>
</evidence>
<dbReference type="InterPro" id="IPR052632">
    <property type="entry name" value="MICOS_subunit_Mic19"/>
</dbReference>
<dbReference type="PANTHER" id="PTHR21588:SF18">
    <property type="entry name" value="MICOS COMPLEX SUBUNIT MIC19"/>
    <property type="match status" value="1"/>
</dbReference>
<name>A0A8I6TDA9_CIMLE</name>
<dbReference type="Proteomes" id="UP000494040">
    <property type="component" value="Unassembled WGS sequence"/>
</dbReference>
<sequence>MGVQHSTRRISVENDEPAIITVSSSVVERLSFQNSSKDVPPPMEQIEESSTVIRGKSIYGSKQAFDEEIQKHNEYWDKRLAKQQDAHEKMNKILEREYIKANEEMNKLLPPKLANPETRTYLREKSKHVMTCLQKNRQQPLVCSKEVEAFSECMQHLKEGQVA</sequence>
<dbReference type="RefSeq" id="XP_014241319.1">
    <property type="nucleotide sequence ID" value="XM_014385833.1"/>
</dbReference>